<evidence type="ECO:0000259" key="3">
    <source>
        <dbReference type="Pfam" id="PF20906"/>
    </source>
</evidence>
<keyword evidence="5" id="KW-1185">Reference proteome</keyword>
<dbReference type="Proteomes" id="UP000004664">
    <property type="component" value="Unassembled WGS sequence"/>
</dbReference>
<protein>
    <recommendedName>
        <fullName evidence="6">DUF917 family protein</fullName>
    </recommendedName>
</protein>
<dbReference type="Gene3D" id="2.40.390.10">
    <property type="entry name" value="CV3147-like"/>
    <property type="match status" value="1"/>
</dbReference>
<evidence type="ECO:0000259" key="2">
    <source>
        <dbReference type="Pfam" id="PF06032"/>
    </source>
</evidence>
<feature type="transmembrane region" description="Helical" evidence="1">
    <location>
        <begin position="48"/>
        <end position="71"/>
    </location>
</feature>
<keyword evidence="1" id="KW-0472">Membrane</keyword>
<organism evidence="4 5">
    <name type="scientific">Methylobacter tundripaludum (strain ATCC BAA-1195 / DSM 17260 / SV96)</name>
    <dbReference type="NCBI Taxonomy" id="697282"/>
    <lineage>
        <taxon>Bacteria</taxon>
        <taxon>Pseudomonadati</taxon>
        <taxon>Pseudomonadota</taxon>
        <taxon>Gammaproteobacteria</taxon>
        <taxon>Methylococcales</taxon>
        <taxon>Methylococcaceae</taxon>
        <taxon>Methylobacter</taxon>
    </lineage>
</organism>
<dbReference type="OrthoDB" id="7441206at2"/>
<dbReference type="Gene3D" id="3.40.1610.10">
    <property type="entry name" value="CV3147-like domain"/>
    <property type="match status" value="1"/>
</dbReference>
<reference evidence="4 5" key="1">
    <citation type="submission" date="2011-06" db="EMBL/GenBank/DDBJ databases">
        <title>Genomic sequence of Methylobacter tundripaludum SV96.</title>
        <authorList>
            <consortium name="US DOE Joint Genome Institute"/>
            <person name="Lucas S."/>
            <person name="Han J."/>
            <person name="Lapidus A."/>
            <person name="Cheng J.-F."/>
            <person name="Goodwin L."/>
            <person name="Pitluck S."/>
            <person name="Held B."/>
            <person name="Detter J.C."/>
            <person name="Han C."/>
            <person name="Tapia R."/>
            <person name="Land M."/>
            <person name="Hauser L."/>
            <person name="Kyrpides N."/>
            <person name="Ivanova N."/>
            <person name="Ovchinnikova G."/>
            <person name="Pagani I."/>
            <person name="Klotz M.G."/>
            <person name="Dispirito A.A."/>
            <person name="Murrell J.C."/>
            <person name="Dunfield P."/>
            <person name="Kalyuzhnaya M.G."/>
            <person name="Svenning M."/>
            <person name="Trotsenko Y.A."/>
            <person name="Stein L.Y."/>
            <person name="Woyke T."/>
        </authorList>
    </citation>
    <scope>NUCLEOTIDE SEQUENCE [LARGE SCALE GENOMIC DNA]</scope>
    <source>
        <strain evidence="5">ATCC BAA-1195 / DSM 17260 / SV96</strain>
    </source>
</reference>
<feature type="domain" description="S-Me-THD-like C-terminal" evidence="3">
    <location>
        <begin position="211"/>
        <end position="367"/>
    </location>
</feature>
<evidence type="ECO:0008006" key="6">
    <source>
        <dbReference type="Google" id="ProtNLM"/>
    </source>
</evidence>
<dbReference type="Pfam" id="PF06032">
    <property type="entry name" value="S-Me-THD_N"/>
    <property type="match status" value="1"/>
</dbReference>
<evidence type="ECO:0000256" key="1">
    <source>
        <dbReference type="SAM" id="Phobius"/>
    </source>
</evidence>
<keyword evidence="1" id="KW-0812">Transmembrane</keyword>
<gene>
    <name evidence="4" type="ORF">Mettu_3924</name>
</gene>
<evidence type="ECO:0000313" key="5">
    <source>
        <dbReference type="Proteomes" id="UP000004664"/>
    </source>
</evidence>
<dbReference type="RefSeq" id="WP_006893156.1">
    <property type="nucleotide sequence ID" value="NZ_JH109153.1"/>
</dbReference>
<keyword evidence="1" id="KW-1133">Transmembrane helix</keyword>
<dbReference type="Pfam" id="PF20906">
    <property type="entry name" value="S-Me-THD_C"/>
    <property type="match status" value="1"/>
</dbReference>
<proteinExistence type="predicted"/>
<dbReference type="InterPro" id="IPR024071">
    <property type="entry name" value="S-Me-THD_C_sf"/>
</dbReference>
<dbReference type="InterPro" id="IPR010318">
    <property type="entry name" value="S-Me-THD_N"/>
</dbReference>
<dbReference type="eggNOG" id="COG3535">
    <property type="taxonomic scope" value="Bacteria"/>
</dbReference>
<dbReference type="EMBL" id="JH109153">
    <property type="protein sequence ID" value="EGW20775.1"/>
    <property type="molecule type" value="Genomic_DNA"/>
</dbReference>
<dbReference type="STRING" id="697282.Mettu_3924"/>
<name>G3J0Q3_METTV</name>
<feature type="domain" description="S-Me-THD N-terminal" evidence="2">
    <location>
        <begin position="44"/>
        <end position="199"/>
    </location>
</feature>
<dbReference type="InterPro" id="IPR048350">
    <property type="entry name" value="S-Me-THD-like_C"/>
</dbReference>
<evidence type="ECO:0000313" key="4">
    <source>
        <dbReference type="EMBL" id="EGW20775.1"/>
    </source>
</evidence>
<dbReference type="SUPFAM" id="SSF160991">
    <property type="entry name" value="CV3147-like"/>
    <property type="match status" value="1"/>
</dbReference>
<accession>G3J0Q3</accession>
<dbReference type="InterPro" id="IPR027479">
    <property type="entry name" value="S-Me-THD_N_sf"/>
</dbReference>
<dbReference type="AlphaFoldDB" id="G3J0Q3"/>
<sequence>MLNDFNKISIQKSSFDKDKPIKKAGVNDYKVKDFGPGNYQLTKKDINYIVYGACFLASGGGGSIGLTLLFMDKMINDVDVMYYVNPDNLEANKNISLLAVLGSPAKMLEGFGKTASLNAFLEMDNYLAQSGQEPLGYLIPVEMGAMNALIPFIISAKKGIAVINGDPCGRAVPELSMTLFNINKLSLNPVILTSDTDESGHYQKIIVQVKDAEDAENQARRFAQSHNSTAGLACYPMQGSDLNCSILSSQNQAKFIQWTVGVAWNLGQNMIESRDYHEFLKFLGSFSLASYTLFEGIITNKEERKISGFEAGKITVTNGDETIFIYYKNENLLAWNVTRKCYAAMGPDSINFLARKDAQPFSNTDINSDPEKNPKNIPLETEVGIIGLCAYEKLQNTILVSLFLSNIQETLAAFPEDHVPIPDKYIPLPDLMAYYNG</sequence>
<dbReference type="HOGENOM" id="CLU_038930_3_0_6"/>